<evidence type="ECO:0000256" key="2">
    <source>
        <dbReference type="ARBA" id="ARBA00022692"/>
    </source>
</evidence>
<reference evidence="6 7" key="1">
    <citation type="submission" date="2017-09" db="EMBL/GenBank/DDBJ databases">
        <authorList>
            <person name="Ehlers B."/>
            <person name="Leendertz F.H."/>
        </authorList>
    </citation>
    <scope>NUCLEOTIDE SEQUENCE [LARGE SCALE GENOMIC DNA]</scope>
    <source>
        <strain evidence="6 7">DSM 16848</strain>
    </source>
</reference>
<keyword evidence="2" id="KW-0812">Transmembrane</keyword>
<dbReference type="RefSeq" id="WP_097113438.1">
    <property type="nucleotide sequence ID" value="NZ_CP083931.1"/>
</dbReference>
<dbReference type="InterPro" id="IPR006073">
    <property type="entry name" value="GTP-bd"/>
</dbReference>
<dbReference type="PANTHER" id="PTHR11649:SF13">
    <property type="entry name" value="ENGB-TYPE G DOMAIN-CONTAINING PROTEIN"/>
    <property type="match status" value="1"/>
</dbReference>
<evidence type="ECO:0000256" key="1">
    <source>
        <dbReference type="ARBA" id="ARBA00004141"/>
    </source>
</evidence>
<accession>A0A286E434</accession>
<dbReference type="AlphaFoldDB" id="A0A286E434"/>
<dbReference type="Pfam" id="PF01926">
    <property type="entry name" value="MMR_HSR1"/>
    <property type="match status" value="1"/>
</dbReference>
<dbReference type="EMBL" id="OCNF01000002">
    <property type="protein sequence ID" value="SOD65634.1"/>
    <property type="molecule type" value="Genomic_DNA"/>
</dbReference>
<proteinExistence type="predicted"/>
<keyword evidence="7" id="KW-1185">Reference proteome</keyword>
<dbReference type="PANTHER" id="PTHR11649">
    <property type="entry name" value="MSS1/TRME-RELATED GTP-BINDING PROTEIN"/>
    <property type="match status" value="1"/>
</dbReference>
<dbReference type="GO" id="GO:0016020">
    <property type="term" value="C:membrane"/>
    <property type="evidence" value="ECO:0007669"/>
    <property type="project" value="UniProtKB-SubCell"/>
</dbReference>
<dbReference type="Pfam" id="PF05128">
    <property type="entry name" value="DUF697"/>
    <property type="match status" value="1"/>
</dbReference>
<dbReference type="Gene3D" id="3.40.50.300">
    <property type="entry name" value="P-loop containing nucleotide triphosphate hydrolases"/>
    <property type="match status" value="1"/>
</dbReference>
<dbReference type="InterPro" id="IPR027417">
    <property type="entry name" value="P-loop_NTPase"/>
</dbReference>
<dbReference type="GO" id="GO:0005525">
    <property type="term" value="F:GTP binding"/>
    <property type="evidence" value="ECO:0007669"/>
    <property type="project" value="InterPro"/>
</dbReference>
<dbReference type="Proteomes" id="UP000219669">
    <property type="component" value="Unassembled WGS sequence"/>
</dbReference>
<keyword evidence="3" id="KW-1133">Transmembrane helix</keyword>
<evidence type="ECO:0000313" key="6">
    <source>
        <dbReference type="EMBL" id="SOD65634.1"/>
    </source>
</evidence>
<dbReference type="OrthoDB" id="9255830at2"/>
<evidence type="ECO:0000256" key="4">
    <source>
        <dbReference type="ARBA" id="ARBA00023136"/>
    </source>
</evidence>
<name>A0A286E434_9NEIS</name>
<evidence type="ECO:0000259" key="5">
    <source>
        <dbReference type="Pfam" id="PF01926"/>
    </source>
</evidence>
<dbReference type="InterPro" id="IPR021147">
    <property type="entry name" value="DUF697"/>
</dbReference>
<evidence type="ECO:0000313" key="7">
    <source>
        <dbReference type="Proteomes" id="UP000219669"/>
    </source>
</evidence>
<dbReference type="CDD" id="cd00882">
    <property type="entry name" value="Ras_like_GTPase"/>
    <property type="match status" value="1"/>
</dbReference>
<keyword evidence="4" id="KW-0472">Membrane</keyword>
<gene>
    <name evidence="6" type="ORF">SAMN02746062_00361</name>
</gene>
<dbReference type="SUPFAM" id="SSF52540">
    <property type="entry name" value="P-loop containing nucleoside triphosphate hydrolases"/>
    <property type="match status" value="1"/>
</dbReference>
<comment type="subcellular location">
    <subcellularLocation>
        <location evidence="1">Membrane</location>
        <topology evidence="1">Multi-pass membrane protein</topology>
    </subcellularLocation>
</comment>
<protein>
    <recommendedName>
        <fullName evidence="5">G domain-containing protein</fullName>
    </recommendedName>
</protein>
<feature type="domain" description="G" evidence="5">
    <location>
        <begin position="43"/>
        <end position="167"/>
    </location>
</feature>
<sequence>MSNHDPRKAYEKYLGDTVNYETQEFDTNKAKQKALNEKDKLNILLIGATGVGKSTLLNAVFGDDVAKAGVGEPMTQELKKYHIPSKGLTLWDTKGIEAKDYQGTLGQLKTDIQAAIDEALNSDNPELNLPHVAWLCIKETSSRVEERDIELLELMRDNRIPTVVVFTNTQHENTEAFFQAATNVIDEKMGAFVQNRYVRVNSCVYSVMGISVPTSGLKDLLDKTFQCLPEVKSNSQHHVNNYREALLKAQMIDYEKKLCAMIDGATQKVNYATAAAGAAGAIPIPFSDMFAITAVQTTMIYQINAEFEVDKELNSITSTLMGILGTTGLAQVGRTVVGSLLKFIPGAGSVAGAAISGTVAAGITKSIGEAYIQVLKSYYNMETGKVDIPPHMTGFLDMFKTVYEQKKALNK</sequence>
<organism evidence="6 7">
    <name type="scientific">Alysiella filiformis DSM 16848</name>
    <dbReference type="NCBI Taxonomy" id="1120981"/>
    <lineage>
        <taxon>Bacteria</taxon>
        <taxon>Pseudomonadati</taxon>
        <taxon>Pseudomonadota</taxon>
        <taxon>Betaproteobacteria</taxon>
        <taxon>Neisseriales</taxon>
        <taxon>Neisseriaceae</taxon>
        <taxon>Alysiella</taxon>
    </lineage>
</organism>
<evidence type="ECO:0000256" key="3">
    <source>
        <dbReference type="ARBA" id="ARBA00022989"/>
    </source>
</evidence>